<feature type="region of interest" description="Disordered" evidence="1">
    <location>
        <begin position="161"/>
        <end position="195"/>
    </location>
</feature>
<proteinExistence type="predicted"/>
<keyword evidence="3" id="KW-1185">Reference proteome</keyword>
<accession>A0A0L0F7V2</accession>
<dbReference type="EMBL" id="KQ246472">
    <property type="protein sequence ID" value="KNC72812.1"/>
    <property type="molecule type" value="Genomic_DNA"/>
</dbReference>
<gene>
    <name evidence="2" type="ORF">SARC_14627</name>
</gene>
<dbReference type="Proteomes" id="UP000054560">
    <property type="component" value="Unassembled WGS sequence"/>
</dbReference>
<feature type="non-terminal residue" evidence="2">
    <location>
        <position position="238"/>
    </location>
</feature>
<reference evidence="2 3" key="1">
    <citation type="submission" date="2011-02" db="EMBL/GenBank/DDBJ databases">
        <title>The Genome Sequence of Sphaeroforma arctica JP610.</title>
        <authorList>
            <consortium name="The Broad Institute Genome Sequencing Platform"/>
            <person name="Russ C."/>
            <person name="Cuomo C."/>
            <person name="Young S.K."/>
            <person name="Zeng Q."/>
            <person name="Gargeya S."/>
            <person name="Alvarado L."/>
            <person name="Berlin A."/>
            <person name="Chapman S.B."/>
            <person name="Chen Z."/>
            <person name="Freedman E."/>
            <person name="Gellesch M."/>
            <person name="Goldberg J."/>
            <person name="Griggs A."/>
            <person name="Gujja S."/>
            <person name="Heilman E."/>
            <person name="Heiman D."/>
            <person name="Howarth C."/>
            <person name="Mehta T."/>
            <person name="Neiman D."/>
            <person name="Pearson M."/>
            <person name="Roberts A."/>
            <person name="Saif S."/>
            <person name="Shea T."/>
            <person name="Shenoy N."/>
            <person name="Sisk P."/>
            <person name="Stolte C."/>
            <person name="Sykes S."/>
            <person name="White J."/>
            <person name="Yandava C."/>
            <person name="Burger G."/>
            <person name="Gray M.W."/>
            <person name="Holland P.W.H."/>
            <person name="King N."/>
            <person name="Lang F.B.F."/>
            <person name="Roger A.J."/>
            <person name="Ruiz-Trillo I."/>
            <person name="Haas B."/>
            <person name="Nusbaum C."/>
            <person name="Birren B."/>
        </authorList>
    </citation>
    <scope>NUCLEOTIDE SEQUENCE [LARGE SCALE GENOMIC DNA]</scope>
    <source>
        <strain evidence="2 3">JP610</strain>
    </source>
</reference>
<dbReference type="AlphaFoldDB" id="A0A0L0F7V2"/>
<evidence type="ECO:0000256" key="1">
    <source>
        <dbReference type="SAM" id="MobiDB-lite"/>
    </source>
</evidence>
<feature type="compositionally biased region" description="Basic and acidic residues" evidence="1">
    <location>
        <begin position="185"/>
        <end position="195"/>
    </location>
</feature>
<evidence type="ECO:0000313" key="3">
    <source>
        <dbReference type="Proteomes" id="UP000054560"/>
    </source>
</evidence>
<protein>
    <submittedName>
        <fullName evidence="2">Uncharacterized protein</fullName>
    </submittedName>
</protein>
<evidence type="ECO:0000313" key="2">
    <source>
        <dbReference type="EMBL" id="KNC72812.1"/>
    </source>
</evidence>
<sequence>MQGSASVYSTLRSILRTCSRKYTANNACGRRHRLLDSRQLNTSIQQRPDKLSRLCYTSHVCIVRPYASICTEQGSVQLIKKRIKQRRYSCLERQVIHRKYSNSFRGSVASKGSIGGLMGGDHGSGDDSDSKKGLAEDYTERFREDNMKQVYGDDYHYSSSEYEIDSEDDSNNSQSSTKGSITHQQNHERVGIDREKEVAVDEIIDEGLERAEFDMDSDYLVDEYEGDNDVVGANGMYE</sequence>
<dbReference type="RefSeq" id="XP_014146714.1">
    <property type="nucleotide sequence ID" value="XM_014291239.1"/>
</dbReference>
<organism evidence="2 3">
    <name type="scientific">Sphaeroforma arctica JP610</name>
    <dbReference type="NCBI Taxonomy" id="667725"/>
    <lineage>
        <taxon>Eukaryota</taxon>
        <taxon>Ichthyosporea</taxon>
        <taxon>Ichthyophonida</taxon>
        <taxon>Sphaeroforma</taxon>
    </lineage>
</organism>
<dbReference type="GeneID" id="25915131"/>
<name>A0A0L0F7V2_9EUKA</name>